<feature type="transmembrane region" description="Helical" evidence="1">
    <location>
        <begin position="128"/>
        <end position="149"/>
    </location>
</feature>
<keyword evidence="1" id="KW-0812">Transmembrane</keyword>
<name>A0ABZ1IVE7_9ACTN</name>
<evidence type="ECO:0000256" key="1">
    <source>
        <dbReference type="SAM" id="Phobius"/>
    </source>
</evidence>
<keyword evidence="3" id="KW-1185">Reference proteome</keyword>
<feature type="transmembrane region" description="Helical" evidence="1">
    <location>
        <begin position="161"/>
        <end position="182"/>
    </location>
</feature>
<proteinExistence type="predicted"/>
<accession>A0ABZ1IVE7</accession>
<dbReference type="RefSeq" id="WP_308293731.1">
    <property type="nucleotide sequence ID" value="NZ_CP108125.1"/>
</dbReference>
<gene>
    <name evidence="2" type="ORF">OHU27_16670</name>
</gene>
<evidence type="ECO:0000313" key="2">
    <source>
        <dbReference type="EMBL" id="WTO83964.1"/>
    </source>
</evidence>
<dbReference type="Pfam" id="PF20139">
    <property type="entry name" value="DUF6529"/>
    <property type="match status" value="1"/>
</dbReference>
<organism evidence="2 3">
    <name type="scientific">Streptomyces nigra</name>
    <dbReference type="NCBI Taxonomy" id="1827580"/>
    <lineage>
        <taxon>Bacteria</taxon>
        <taxon>Bacillati</taxon>
        <taxon>Actinomycetota</taxon>
        <taxon>Actinomycetes</taxon>
        <taxon>Kitasatosporales</taxon>
        <taxon>Streptomycetaceae</taxon>
        <taxon>Streptomyces</taxon>
    </lineage>
</organism>
<keyword evidence="1" id="KW-1133">Transmembrane helix</keyword>
<dbReference type="InterPro" id="IPR045382">
    <property type="entry name" value="DUF6529"/>
</dbReference>
<dbReference type="Proteomes" id="UP001622690">
    <property type="component" value="Chromosome"/>
</dbReference>
<feature type="transmembrane region" description="Helical" evidence="1">
    <location>
        <begin position="102"/>
        <end position="122"/>
    </location>
</feature>
<reference evidence="2 3" key="1">
    <citation type="submission" date="2022-10" db="EMBL/GenBank/DDBJ databases">
        <title>The complete genomes of actinobacterial strains from the NBC collection.</title>
        <authorList>
            <person name="Joergensen T.S."/>
            <person name="Alvarez Arevalo M."/>
            <person name="Sterndorff E.B."/>
            <person name="Faurdal D."/>
            <person name="Vuksanovic O."/>
            <person name="Mourched A.-S."/>
            <person name="Charusanti P."/>
            <person name="Shaw S."/>
            <person name="Blin K."/>
            <person name="Weber T."/>
        </authorList>
    </citation>
    <scope>NUCLEOTIDE SEQUENCE [LARGE SCALE GENOMIC DNA]</scope>
    <source>
        <strain evidence="2 3">NBC_00206</strain>
    </source>
</reference>
<feature type="transmembrane region" description="Helical" evidence="1">
    <location>
        <begin position="59"/>
        <end position="81"/>
    </location>
</feature>
<feature type="transmembrane region" description="Helical" evidence="1">
    <location>
        <begin position="20"/>
        <end position="39"/>
    </location>
</feature>
<sequence length="191" mass="20373">MEQHPDPSHGPTGKRRAAALLLIPVAVGLGIWFVGRGVTPDPNSSLFGARYDEAMELKARLGSALLGLALVQLLLAAWMYGLLPGSKRAPRAVPRAHRVTGLLAFLLSVPIAYQCLSAYGVETTSPRVAIHSVTGCVLYGAFAAKVLVVRSRRFPGWTLPLVGGLLFCAIALLWYTAALWQLNGFDAPGLT</sequence>
<protein>
    <submittedName>
        <fullName evidence="2">DUF6529 family protein</fullName>
    </submittedName>
</protein>
<keyword evidence="1" id="KW-0472">Membrane</keyword>
<dbReference type="EMBL" id="CP108125">
    <property type="protein sequence ID" value="WTO83964.1"/>
    <property type="molecule type" value="Genomic_DNA"/>
</dbReference>
<evidence type="ECO:0000313" key="3">
    <source>
        <dbReference type="Proteomes" id="UP001622690"/>
    </source>
</evidence>